<evidence type="ECO:0000313" key="9">
    <source>
        <dbReference type="EMBL" id="GAQ88417.1"/>
    </source>
</evidence>
<evidence type="ECO:0000313" key="10">
    <source>
        <dbReference type="Proteomes" id="UP000054558"/>
    </source>
</evidence>
<protein>
    <recommendedName>
        <fullName evidence="2">riboflavin kinase</fullName>
        <ecNumber evidence="2">2.7.1.26</ecNumber>
    </recommendedName>
</protein>
<dbReference type="Gene3D" id="3.40.50.150">
    <property type="entry name" value="Vaccinia Virus protein VP39"/>
    <property type="match status" value="1"/>
</dbReference>
<keyword evidence="10" id="KW-1185">Reference proteome</keyword>
<dbReference type="STRING" id="105231.A0A1Y1IIE0"/>
<keyword evidence="9" id="KW-0418">Kinase</keyword>
<dbReference type="Gene3D" id="2.40.30.30">
    <property type="entry name" value="Riboflavin kinase-like"/>
    <property type="match status" value="1"/>
</dbReference>
<evidence type="ECO:0000256" key="4">
    <source>
        <dbReference type="ARBA" id="ARBA00022643"/>
    </source>
</evidence>
<dbReference type="EMBL" id="DF237375">
    <property type="protein sequence ID" value="GAQ88417.1"/>
    <property type="molecule type" value="Genomic_DNA"/>
</dbReference>
<keyword evidence="6" id="KW-0547">Nucleotide-binding</keyword>
<dbReference type="Pfam" id="PF13489">
    <property type="entry name" value="Methyltransf_23"/>
    <property type="match status" value="1"/>
</dbReference>
<dbReference type="Proteomes" id="UP000054558">
    <property type="component" value="Unassembled WGS sequence"/>
</dbReference>
<dbReference type="PANTHER" id="PTHR22749">
    <property type="entry name" value="RIBOFLAVIN KINASE/FMN ADENYLYLTRANSFERASE"/>
    <property type="match status" value="1"/>
</dbReference>
<dbReference type="InterPro" id="IPR015865">
    <property type="entry name" value="Riboflavin_kinase_bac/euk"/>
</dbReference>
<dbReference type="OrthoDB" id="276388at2759"/>
<gene>
    <name evidence="9" type="ORF">KFL_004260100</name>
</gene>
<keyword evidence="7" id="KW-0067">ATP-binding</keyword>
<dbReference type="GO" id="GO:0006771">
    <property type="term" value="P:riboflavin metabolic process"/>
    <property type="evidence" value="ECO:0000318"/>
    <property type="project" value="GO_Central"/>
</dbReference>
<feature type="domain" description="Riboflavin kinase" evidence="8">
    <location>
        <begin position="330"/>
        <end position="465"/>
    </location>
</feature>
<dbReference type="GO" id="GO:0005524">
    <property type="term" value="F:ATP binding"/>
    <property type="evidence" value="ECO:0007669"/>
    <property type="project" value="UniProtKB-KW"/>
</dbReference>
<dbReference type="SUPFAM" id="SSF82114">
    <property type="entry name" value="Riboflavin kinase-like"/>
    <property type="match status" value="1"/>
</dbReference>
<dbReference type="OMA" id="LECHILH"/>
<comment type="pathway">
    <text evidence="1">Cofactor biosynthesis; FMN biosynthesis; FMN from riboflavin (ATP route): step 1/1.</text>
</comment>
<dbReference type="GO" id="GO:0009231">
    <property type="term" value="P:riboflavin biosynthetic process"/>
    <property type="evidence" value="ECO:0007669"/>
    <property type="project" value="InterPro"/>
</dbReference>
<evidence type="ECO:0000256" key="6">
    <source>
        <dbReference type="ARBA" id="ARBA00022741"/>
    </source>
</evidence>
<organism evidence="9 10">
    <name type="scientific">Klebsormidium nitens</name>
    <name type="common">Green alga</name>
    <name type="synonym">Ulothrix nitens</name>
    <dbReference type="NCBI Taxonomy" id="105231"/>
    <lineage>
        <taxon>Eukaryota</taxon>
        <taxon>Viridiplantae</taxon>
        <taxon>Streptophyta</taxon>
        <taxon>Klebsormidiophyceae</taxon>
        <taxon>Klebsormidiales</taxon>
        <taxon>Klebsormidiaceae</taxon>
        <taxon>Klebsormidium</taxon>
    </lineage>
</organism>
<dbReference type="EC" id="2.7.1.26" evidence="2"/>
<dbReference type="GO" id="GO:0009398">
    <property type="term" value="P:FMN biosynthetic process"/>
    <property type="evidence" value="ECO:0000318"/>
    <property type="project" value="GO_Central"/>
</dbReference>
<dbReference type="PANTHER" id="PTHR22749:SF6">
    <property type="entry name" value="RIBOFLAVIN KINASE"/>
    <property type="match status" value="1"/>
</dbReference>
<keyword evidence="5" id="KW-0808">Transferase</keyword>
<reference evidence="9 10" key="1">
    <citation type="journal article" date="2014" name="Nat. Commun.">
        <title>Klebsormidium flaccidum genome reveals primary factors for plant terrestrial adaptation.</title>
        <authorList>
            <person name="Hori K."/>
            <person name="Maruyama F."/>
            <person name="Fujisawa T."/>
            <person name="Togashi T."/>
            <person name="Yamamoto N."/>
            <person name="Seo M."/>
            <person name="Sato S."/>
            <person name="Yamada T."/>
            <person name="Mori H."/>
            <person name="Tajima N."/>
            <person name="Moriyama T."/>
            <person name="Ikeuchi M."/>
            <person name="Watanabe M."/>
            <person name="Wada H."/>
            <person name="Kobayashi K."/>
            <person name="Saito M."/>
            <person name="Masuda T."/>
            <person name="Sasaki-Sekimoto Y."/>
            <person name="Mashiguchi K."/>
            <person name="Awai K."/>
            <person name="Shimojima M."/>
            <person name="Masuda S."/>
            <person name="Iwai M."/>
            <person name="Nobusawa T."/>
            <person name="Narise T."/>
            <person name="Kondo S."/>
            <person name="Saito H."/>
            <person name="Sato R."/>
            <person name="Murakawa M."/>
            <person name="Ihara Y."/>
            <person name="Oshima-Yamada Y."/>
            <person name="Ohtaka K."/>
            <person name="Satoh M."/>
            <person name="Sonobe K."/>
            <person name="Ishii M."/>
            <person name="Ohtani R."/>
            <person name="Kanamori-Sato M."/>
            <person name="Honoki R."/>
            <person name="Miyazaki D."/>
            <person name="Mochizuki H."/>
            <person name="Umetsu J."/>
            <person name="Higashi K."/>
            <person name="Shibata D."/>
            <person name="Kamiya Y."/>
            <person name="Sato N."/>
            <person name="Nakamura Y."/>
            <person name="Tabata S."/>
            <person name="Ida S."/>
            <person name="Kurokawa K."/>
            <person name="Ohta H."/>
        </authorList>
    </citation>
    <scope>NUCLEOTIDE SEQUENCE [LARGE SCALE GENOMIC DNA]</scope>
    <source>
        <strain evidence="9 10">NIES-2285</strain>
    </source>
</reference>
<proteinExistence type="predicted"/>
<dbReference type="SMART" id="SM00904">
    <property type="entry name" value="Flavokinase"/>
    <property type="match status" value="1"/>
</dbReference>
<dbReference type="SUPFAM" id="SSF53335">
    <property type="entry name" value="S-adenosyl-L-methionine-dependent methyltransferases"/>
    <property type="match status" value="1"/>
</dbReference>
<dbReference type="GO" id="GO:0008531">
    <property type="term" value="F:riboflavin kinase activity"/>
    <property type="evidence" value="ECO:0000318"/>
    <property type="project" value="GO_Central"/>
</dbReference>
<keyword evidence="4" id="KW-0288">FMN</keyword>
<dbReference type="InterPro" id="IPR023468">
    <property type="entry name" value="Riboflavin_kinase"/>
</dbReference>
<dbReference type="InterPro" id="IPR029063">
    <property type="entry name" value="SAM-dependent_MTases_sf"/>
</dbReference>
<keyword evidence="3" id="KW-0285">Flavoprotein</keyword>
<evidence type="ECO:0000256" key="5">
    <source>
        <dbReference type="ARBA" id="ARBA00022679"/>
    </source>
</evidence>
<accession>A0A1Y1IIE0</accession>
<dbReference type="UniPathway" id="UPA00276">
    <property type="reaction ID" value="UER00406"/>
</dbReference>
<dbReference type="AlphaFoldDB" id="A0A1Y1IIE0"/>
<evidence type="ECO:0000256" key="3">
    <source>
        <dbReference type="ARBA" id="ARBA00022630"/>
    </source>
</evidence>
<evidence type="ECO:0000256" key="7">
    <source>
        <dbReference type="ARBA" id="ARBA00022840"/>
    </source>
</evidence>
<sequence length="480" mass="52512">MAVRAAQRVGASNTAKWFADRTRIAASPVKAGNCLVTALAVETDCSRGVSLFISALSRKTTVSNLKQCASVAGFPIVNLSPPLRGVRNKRRSSAIPRASATALTSSNDEATHNNLQQEHYDRDYAAYIQEVPPKVTESLEKIVNAASLKPSHKVLDCGCGPGRLIPHILAAGVEDVVAVDLSIMMIALVKEQFDNVRCWQGDIVNLPPAFGPFDAIFVNEVLESVHSQEAVLKAVAGLLQPGGAIIISHSQGRRVSEFYKKKSPELHPHSLPDTEELKKLAEGASLDVEAFTDAEDFYLAVLRDSRASSETPRRREEAATSDWEDDPYYFAKAPLYMKTPVVSGFGRGSRQLGFPTANLAPELLVKELDGLMNGVYFGWARLVAEGKDDKVYKMVMNVGNRPTFADGAGQTIEVHVLNKYEADFYGDELRVVVLGCIRPEQKFSSVADLVNRIKEDVAITEEALEDDSKRQFSRDTFLLG</sequence>
<evidence type="ECO:0000256" key="1">
    <source>
        <dbReference type="ARBA" id="ARBA00005201"/>
    </source>
</evidence>
<name>A0A1Y1IIE0_KLENI</name>
<dbReference type="InterPro" id="IPR023465">
    <property type="entry name" value="Riboflavin_kinase_dom_sf"/>
</dbReference>
<dbReference type="CDD" id="cd02440">
    <property type="entry name" value="AdoMet_MTases"/>
    <property type="match status" value="1"/>
</dbReference>
<dbReference type="Pfam" id="PF01687">
    <property type="entry name" value="Flavokinase"/>
    <property type="match status" value="1"/>
</dbReference>
<evidence type="ECO:0000259" key="8">
    <source>
        <dbReference type="SMART" id="SM00904"/>
    </source>
</evidence>
<evidence type="ECO:0000256" key="2">
    <source>
        <dbReference type="ARBA" id="ARBA00012105"/>
    </source>
</evidence>